<dbReference type="SMART" id="SM00060">
    <property type="entry name" value="FN3"/>
    <property type="match status" value="1"/>
</dbReference>
<dbReference type="EMBL" id="SJTH01000056">
    <property type="protein sequence ID" value="TCJ01600.1"/>
    <property type="molecule type" value="Genomic_DNA"/>
</dbReference>
<comment type="caution">
    <text evidence="2">The sequence shown here is derived from an EMBL/GenBank/DDBJ whole genome shotgun (WGS) entry which is preliminary data.</text>
</comment>
<dbReference type="RefSeq" id="WP_131238458.1">
    <property type="nucleotide sequence ID" value="NZ_SJTH01000056.1"/>
</dbReference>
<dbReference type="InterPro" id="IPR003961">
    <property type="entry name" value="FN3_dom"/>
</dbReference>
<evidence type="ECO:0000313" key="2">
    <source>
        <dbReference type="EMBL" id="TCJ01600.1"/>
    </source>
</evidence>
<proteinExistence type="predicted"/>
<dbReference type="InterPro" id="IPR013783">
    <property type="entry name" value="Ig-like_fold"/>
</dbReference>
<reference evidence="2 3" key="1">
    <citation type="submission" date="2019-03" db="EMBL/GenBank/DDBJ databases">
        <authorList>
            <person name="Jensen L."/>
            <person name="Storgaard J."/>
            <person name="Sulaj E."/>
            <person name="Schramm A."/>
            <person name="Marshall I.P.G."/>
        </authorList>
    </citation>
    <scope>NUCLEOTIDE SEQUENCE [LARGE SCALE GENOMIC DNA]</scope>
    <source>
        <strain evidence="2 3">2017H2G3</strain>
    </source>
</reference>
<evidence type="ECO:0000259" key="1">
    <source>
        <dbReference type="PROSITE" id="PS50853"/>
    </source>
</evidence>
<accession>A0A4R1ANY5</accession>
<dbReference type="CDD" id="cd00063">
    <property type="entry name" value="FN3"/>
    <property type="match status" value="1"/>
</dbReference>
<dbReference type="Gene3D" id="2.60.40.10">
    <property type="entry name" value="Immunoglobulins"/>
    <property type="match status" value="1"/>
</dbReference>
<evidence type="ECO:0000313" key="3">
    <source>
        <dbReference type="Proteomes" id="UP000293846"/>
    </source>
</evidence>
<feature type="domain" description="Fibronectin type-III" evidence="1">
    <location>
        <begin position="127"/>
        <end position="223"/>
    </location>
</feature>
<gene>
    <name evidence="2" type="ORF">E0Y62_23195</name>
</gene>
<dbReference type="OrthoDB" id="8660908at2"/>
<dbReference type="SUPFAM" id="SSF49265">
    <property type="entry name" value="Fibronectin type III"/>
    <property type="match status" value="1"/>
</dbReference>
<dbReference type="PROSITE" id="PS50853">
    <property type="entry name" value="FN3"/>
    <property type="match status" value="1"/>
</dbReference>
<protein>
    <recommendedName>
        <fullName evidence="1">Fibronectin type-III domain-containing protein</fullName>
    </recommendedName>
</protein>
<dbReference type="AlphaFoldDB" id="A0A4R1ANY5"/>
<dbReference type="Proteomes" id="UP000293846">
    <property type="component" value="Unassembled WGS sequence"/>
</dbReference>
<organism evidence="2 3">
    <name type="scientific">Cytobacillus praedii</name>
    <dbReference type="NCBI Taxonomy" id="1742358"/>
    <lineage>
        <taxon>Bacteria</taxon>
        <taxon>Bacillati</taxon>
        <taxon>Bacillota</taxon>
        <taxon>Bacilli</taxon>
        <taxon>Bacillales</taxon>
        <taxon>Bacillaceae</taxon>
        <taxon>Cytobacillus</taxon>
    </lineage>
</organism>
<name>A0A4R1ANY5_9BACI</name>
<dbReference type="InterPro" id="IPR036116">
    <property type="entry name" value="FN3_sf"/>
</dbReference>
<keyword evidence="3" id="KW-1185">Reference proteome</keyword>
<sequence length="589" mass="64426">MNIDYVLSAHGVFKKGGGKIVYESVANLTSKPIENGTKIQVDWSNPINAEYVKTELFASTVDLSNLDYEQTVATATRVIDGTQSSYQQPATIGQTYYFKAFVTYFTFGQNVISKGATTFTTAIDKTPPAPITNFVVNGDDKSAKLSWDNPTDADFNKVKIVYKTGSYPTSHTDGTVGYEGSASSATVTGLTNEVEYFFRAFTFDNAMNINDDVSQQTTVIPADVKIYGVKIDKNNSNPFTAVTYTDSAIGMNPAPAGSGVSDWDNVYPYNQIRPVLFKDGVVVGELDKNDFSKFADGTTADITSASAGDVMIEFPRIWWKLETVGSNLFVKYTDKQIDSTWKCLAHTKGNIEKDKVYIGAYLGHSIAGKIRSLSGKAPQTNLTIGTFRAQAQTNGTGYQQLAYFQLLMIQILYLIRYKSLDSQTALGRGFVDGNSAPIIAGGTNAKGMYFGETTGKQQMKFAGIEDFWGNCFYWIDGLFVDVNRNILIGTNNFNDSGSGYENYGKGSTNVDLSGFFNDIQGGTETGFIVKSTNGSATTYFCDYGRLFLNKVPIFGSHWNEGNNSGAFRLSIDRLSTDSSSQYGARLCFL</sequence>